<keyword evidence="1" id="KW-0812">Transmembrane</keyword>
<evidence type="ECO:0000259" key="2">
    <source>
        <dbReference type="PROSITE" id="PS52045"/>
    </source>
</evidence>
<dbReference type="Proteomes" id="UP000243459">
    <property type="component" value="Chromosome 3"/>
</dbReference>
<dbReference type="Gramene" id="ONK74062">
    <property type="protein sequence ID" value="ONK74062"/>
    <property type="gene ID" value="A4U43_C03F2390"/>
</dbReference>
<keyword evidence="4" id="KW-1185">Reference proteome</keyword>
<accession>A0A5P1F7A2</accession>
<dbReference type="Pfam" id="PF03080">
    <property type="entry name" value="Neprosin"/>
    <property type="match status" value="1"/>
</dbReference>
<name>A0A5P1F7A2_ASPOF</name>
<feature type="domain" description="Neprosin PEP catalytic" evidence="2">
    <location>
        <begin position="1"/>
        <end position="249"/>
    </location>
</feature>
<evidence type="ECO:0000313" key="3">
    <source>
        <dbReference type="EMBL" id="ONK74062.1"/>
    </source>
</evidence>
<dbReference type="InterPro" id="IPR053168">
    <property type="entry name" value="Glutamic_endopeptidase"/>
</dbReference>
<evidence type="ECO:0000256" key="1">
    <source>
        <dbReference type="SAM" id="Phobius"/>
    </source>
</evidence>
<dbReference type="PANTHER" id="PTHR31589:SF223">
    <property type="entry name" value="PROTEIN, PUTATIVE (DUF239)-RELATED"/>
    <property type="match status" value="1"/>
</dbReference>
<organism evidence="3 4">
    <name type="scientific">Asparagus officinalis</name>
    <name type="common">Garden asparagus</name>
    <dbReference type="NCBI Taxonomy" id="4686"/>
    <lineage>
        <taxon>Eukaryota</taxon>
        <taxon>Viridiplantae</taxon>
        <taxon>Streptophyta</taxon>
        <taxon>Embryophyta</taxon>
        <taxon>Tracheophyta</taxon>
        <taxon>Spermatophyta</taxon>
        <taxon>Magnoliopsida</taxon>
        <taxon>Liliopsida</taxon>
        <taxon>Asparagales</taxon>
        <taxon>Asparagaceae</taxon>
        <taxon>Asparagoideae</taxon>
        <taxon>Asparagus</taxon>
    </lineage>
</organism>
<reference evidence="4" key="1">
    <citation type="journal article" date="2017" name="Nat. Commun.">
        <title>The asparagus genome sheds light on the origin and evolution of a young Y chromosome.</title>
        <authorList>
            <person name="Harkess A."/>
            <person name="Zhou J."/>
            <person name="Xu C."/>
            <person name="Bowers J.E."/>
            <person name="Van der Hulst R."/>
            <person name="Ayyampalayam S."/>
            <person name="Mercati F."/>
            <person name="Riccardi P."/>
            <person name="McKain M.R."/>
            <person name="Kakrana A."/>
            <person name="Tang H."/>
            <person name="Ray J."/>
            <person name="Groenendijk J."/>
            <person name="Arikit S."/>
            <person name="Mathioni S.M."/>
            <person name="Nakano M."/>
            <person name="Shan H."/>
            <person name="Telgmann-Rauber A."/>
            <person name="Kanno A."/>
            <person name="Yue Z."/>
            <person name="Chen H."/>
            <person name="Li W."/>
            <person name="Chen Y."/>
            <person name="Xu X."/>
            <person name="Zhang Y."/>
            <person name="Luo S."/>
            <person name="Chen H."/>
            <person name="Gao J."/>
            <person name="Mao Z."/>
            <person name="Pires J.C."/>
            <person name="Luo M."/>
            <person name="Kudrna D."/>
            <person name="Wing R.A."/>
            <person name="Meyers B.C."/>
            <person name="Yi K."/>
            <person name="Kong H."/>
            <person name="Lavrijsen P."/>
            <person name="Sunseri F."/>
            <person name="Falavigna A."/>
            <person name="Ye Y."/>
            <person name="Leebens-Mack J.H."/>
            <person name="Chen G."/>
        </authorList>
    </citation>
    <scope>NUCLEOTIDE SEQUENCE [LARGE SCALE GENOMIC DNA]</scope>
    <source>
        <strain evidence="4">cv. DH0086</strain>
    </source>
</reference>
<protein>
    <recommendedName>
        <fullName evidence="2">Neprosin PEP catalytic domain-containing protein</fullName>
    </recommendedName>
</protein>
<gene>
    <name evidence="3" type="ORF">A4U43_C03F2390</name>
</gene>
<dbReference type="Gene3D" id="3.90.1320.10">
    <property type="entry name" value="Outer-capsid protein sigma 3, large lobe"/>
    <property type="match status" value="1"/>
</dbReference>
<feature type="transmembrane region" description="Helical" evidence="1">
    <location>
        <begin position="360"/>
        <end position="382"/>
    </location>
</feature>
<dbReference type="PROSITE" id="PS52045">
    <property type="entry name" value="NEPROSIN_PEP_CD"/>
    <property type="match status" value="1"/>
</dbReference>
<keyword evidence="1" id="KW-0472">Membrane</keyword>
<evidence type="ECO:0000313" key="4">
    <source>
        <dbReference type="Proteomes" id="UP000243459"/>
    </source>
</evidence>
<dbReference type="EMBL" id="CM007383">
    <property type="protein sequence ID" value="ONK74062.1"/>
    <property type="molecule type" value="Genomic_DNA"/>
</dbReference>
<dbReference type="InterPro" id="IPR004314">
    <property type="entry name" value="Neprosin"/>
</dbReference>
<sequence>MRIINFAIYPSGEGQYGTEAGLVVYALPKVQRDQLTTVSVSVVGGLDGPTEDFNSIVAGWHVYPLLYNDTDTHFFTYWTADGYRATGCYNLKCEGCVPRAKPSKLPGFKIYPVSEYNGVQRVVKVKIYKDEKTENWWLHVDDSPIGYWPKTLFKSLSESAQEINWGGSVNYGDDEEGPPMGSGHFPEEGESRAAAIQSIRFVNKLGELYNLTKDEVRSYVDRSDCYRVGEFFAEEKGFKFYFGGLGGILARRPLDDVPSLSPDRPPRREAVREVQLVKQAPPVLFDLFDNFVGRAGSNLLASTLLTSSSSTYTSLSAMSPPLIPNYYGPPTPTFPVPLYYAPPSPPKPPRDHGHSGSRTLVLLVGLFSFFAIAAGVAALFLYCRRRRRREDVEEQRVTELIRSIGAGDRFGAIIRPWSYPAGPD</sequence>
<proteinExistence type="predicted"/>
<dbReference type="PANTHER" id="PTHR31589">
    <property type="entry name" value="PROTEIN, PUTATIVE (DUF239)-RELATED-RELATED"/>
    <property type="match status" value="1"/>
</dbReference>
<dbReference type="AlphaFoldDB" id="A0A5P1F7A2"/>
<keyword evidence="1" id="KW-1133">Transmembrane helix</keyword>